<keyword evidence="3" id="KW-1185">Reference proteome</keyword>
<evidence type="ECO:0000313" key="2">
    <source>
        <dbReference type="EMBL" id="MBB5707822.1"/>
    </source>
</evidence>
<dbReference type="RefSeq" id="WP_246427275.1">
    <property type="nucleotide sequence ID" value="NZ_JACIJH010000012.1"/>
</dbReference>
<dbReference type="EMBL" id="JACIJH010000012">
    <property type="protein sequence ID" value="MBB5707822.1"/>
    <property type="molecule type" value="Genomic_DNA"/>
</dbReference>
<comment type="caution">
    <text evidence="2">The sequence shown here is derived from an EMBL/GenBank/DDBJ whole genome shotgun (WGS) entry which is preliminary data.</text>
</comment>
<dbReference type="AlphaFoldDB" id="A0A7W9B7T4"/>
<evidence type="ECO:0000313" key="3">
    <source>
        <dbReference type="Proteomes" id="UP000537161"/>
    </source>
</evidence>
<gene>
    <name evidence="2" type="ORF">FHR21_003190</name>
</gene>
<organism evidence="2 3">
    <name type="scientific">Sphingopyxis panaciterrulae</name>
    <dbReference type="NCBI Taxonomy" id="462372"/>
    <lineage>
        <taxon>Bacteria</taxon>
        <taxon>Pseudomonadati</taxon>
        <taxon>Pseudomonadota</taxon>
        <taxon>Alphaproteobacteria</taxon>
        <taxon>Sphingomonadales</taxon>
        <taxon>Sphingomonadaceae</taxon>
        <taxon>Sphingopyxis</taxon>
    </lineage>
</organism>
<feature type="transmembrane region" description="Helical" evidence="1">
    <location>
        <begin position="79"/>
        <end position="98"/>
    </location>
</feature>
<evidence type="ECO:0000256" key="1">
    <source>
        <dbReference type="SAM" id="Phobius"/>
    </source>
</evidence>
<sequence length="109" mass="11223">MPKDVNAEDGRGNILRAIRKYLKYQWMEKMMNLLTKAAVSLAATSMIAAPVAASAATAFDGARSTSAVSKKNGLEGGSSWIIAVLAVAAIIGGIIIAADNDSDTPTSPA</sequence>
<proteinExistence type="predicted"/>
<keyword evidence="1" id="KW-0812">Transmembrane</keyword>
<dbReference type="Proteomes" id="UP000537161">
    <property type="component" value="Unassembled WGS sequence"/>
</dbReference>
<keyword evidence="1" id="KW-0472">Membrane</keyword>
<keyword evidence="1" id="KW-1133">Transmembrane helix</keyword>
<name>A0A7W9B7T4_9SPHN</name>
<accession>A0A7W9B7T4</accession>
<reference evidence="2 3" key="1">
    <citation type="submission" date="2020-08" db="EMBL/GenBank/DDBJ databases">
        <title>Genomic Encyclopedia of Type Strains, Phase IV (KMG-IV): sequencing the most valuable type-strain genomes for metagenomic binning, comparative biology and taxonomic classification.</title>
        <authorList>
            <person name="Goeker M."/>
        </authorList>
    </citation>
    <scope>NUCLEOTIDE SEQUENCE [LARGE SCALE GENOMIC DNA]</scope>
    <source>
        <strain evidence="2 3">DSM 27163</strain>
    </source>
</reference>
<protein>
    <submittedName>
        <fullName evidence="2">Uncharacterized protein</fullName>
    </submittedName>
</protein>